<reference evidence="3" key="1">
    <citation type="journal article" date="2019" name="Int. J. Syst. Evol. Microbiol.">
        <title>The Global Catalogue of Microorganisms (GCM) 10K type strain sequencing project: providing services to taxonomists for standard genome sequencing and annotation.</title>
        <authorList>
            <consortium name="The Broad Institute Genomics Platform"/>
            <consortium name="The Broad Institute Genome Sequencing Center for Infectious Disease"/>
            <person name="Wu L."/>
            <person name="Ma J."/>
        </authorList>
    </citation>
    <scope>NUCLEOTIDE SEQUENCE [LARGE SCALE GENOMIC DNA]</scope>
    <source>
        <strain evidence="3">CECT 7956</strain>
    </source>
</reference>
<keyword evidence="3" id="KW-1185">Reference proteome</keyword>
<dbReference type="SUPFAM" id="SSF56300">
    <property type="entry name" value="Metallo-dependent phosphatases"/>
    <property type="match status" value="1"/>
</dbReference>
<sequence>MKRRTILKNLGLAAFVTSPDLLDAKLDLKEKSIRVAHITDVHVQPFIGAAKGFEKCLHHIQSLKIKPDLILNGGDCIMGAKNSNLKQITRQFELFNSIISSENQLPYNACMGNHDVWYGADFEGEKRRALDQIGLDIPYYSIDKGTWKIIVLDSVQKHTNKKKYTAQIDEQQLEWLKNELQNTPEDTHIMIMSHVPILSACVFFDGKNFNNHSWQVSGSWMHSDAQDLIELFYKHKNVKLAISGHIHLLDKVEYNGVTYCCNGAVSGAWWMGKYKQTPPGYAVIDLHTDGQFDVNYVNYKA</sequence>
<accession>A0ABV7Z3F5</accession>
<dbReference type="Pfam" id="PF00149">
    <property type="entry name" value="Metallophos"/>
    <property type="match status" value="1"/>
</dbReference>
<dbReference type="RefSeq" id="WP_379839700.1">
    <property type="nucleotide sequence ID" value="NZ_JBHRYQ010000001.1"/>
</dbReference>
<proteinExistence type="predicted"/>
<dbReference type="InterPro" id="IPR029052">
    <property type="entry name" value="Metallo-depent_PP-like"/>
</dbReference>
<evidence type="ECO:0000313" key="2">
    <source>
        <dbReference type="EMBL" id="MFC3812796.1"/>
    </source>
</evidence>
<gene>
    <name evidence="2" type="ORF">ACFOOI_19185</name>
</gene>
<comment type="caution">
    <text evidence="2">The sequence shown here is derived from an EMBL/GenBank/DDBJ whole genome shotgun (WGS) entry which is preliminary data.</text>
</comment>
<dbReference type="Gene3D" id="3.60.21.10">
    <property type="match status" value="1"/>
</dbReference>
<dbReference type="PANTHER" id="PTHR43143">
    <property type="entry name" value="METALLOPHOSPHOESTERASE, CALCINEURIN SUPERFAMILY"/>
    <property type="match status" value="1"/>
</dbReference>
<evidence type="ECO:0000259" key="1">
    <source>
        <dbReference type="Pfam" id="PF00149"/>
    </source>
</evidence>
<dbReference type="GO" id="GO:0016787">
    <property type="term" value="F:hydrolase activity"/>
    <property type="evidence" value="ECO:0007669"/>
    <property type="project" value="UniProtKB-KW"/>
</dbReference>
<dbReference type="InterPro" id="IPR051918">
    <property type="entry name" value="STPP_CPPED1"/>
</dbReference>
<organism evidence="2 3">
    <name type="scientific">Lacihabitans lacunae</name>
    <dbReference type="NCBI Taxonomy" id="1028214"/>
    <lineage>
        <taxon>Bacteria</taxon>
        <taxon>Pseudomonadati</taxon>
        <taxon>Bacteroidota</taxon>
        <taxon>Cytophagia</taxon>
        <taxon>Cytophagales</taxon>
        <taxon>Leadbetterellaceae</taxon>
        <taxon>Lacihabitans</taxon>
    </lineage>
</organism>
<dbReference type="EMBL" id="JBHRYQ010000001">
    <property type="protein sequence ID" value="MFC3812796.1"/>
    <property type="molecule type" value="Genomic_DNA"/>
</dbReference>
<name>A0ABV7Z3F5_9BACT</name>
<feature type="domain" description="Calcineurin-like phosphoesterase" evidence="1">
    <location>
        <begin position="33"/>
        <end position="247"/>
    </location>
</feature>
<evidence type="ECO:0000313" key="3">
    <source>
        <dbReference type="Proteomes" id="UP001595616"/>
    </source>
</evidence>
<dbReference type="Proteomes" id="UP001595616">
    <property type="component" value="Unassembled WGS sequence"/>
</dbReference>
<dbReference type="PANTHER" id="PTHR43143:SF1">
    <property type="entry name" value="SERINE_THREONINE-PROTEIN PHOSPHATASE CPPED1"/>
    <property type="match status" value="1"/>
</dbReference>
<dbReference type="InterPro" id="IPR004843">
    <property type="entry name" value="Calcineurin-like_PHP"/>
</dbReference>
<dbReference type="EC" id="3.1.-.-" evidence="2"/>
<protein>
    <submittedName>
        <fullName evidence="2">Metallophosphoesterase family protein</fullName>
        <ecNumber evidence="2">3.1.-.-</ecNumber>
    </submittedName>
</protein>
<keyword evidence="2" id="KW-0378">Hydrolase</keyword>